<comment type="function">
    <text evidence="5">Catalyzes the interconversion between the alpha and beta anomers from at least three hexose 6-phosphate sugars (Glc6P, Gal6P, and Man6P).</text>
</comment>
<keyword evidence="9" id="KW-1185">Reference proteome</keyword>
<evidence type="ECO:0000256" key="4">
    <source>
        <dbReference type="ARBA" id="ARBA00023235"/>
    </source>
</evidence>
<dbReference type="InterPro" id="IPR011013">
    <property type="entry name" value="Gal_mutarotase_sf_dom"/>
</dbReference>
<name>A0AAV5RGN4_STABA</name>
<comment type="caution">
    <text evidence="8">The sequence shown here is derived from an EMBL/GenBank/DDBJ whole genome shotgun (WGS) entry which is preliminary data.</text>
</comment>
<evidence type="ECO:0000256" key="7">
    <source>
        <dbReference type="PIRSR" id="PIRSR016020-2"/>
    </source>
</evidence>
<reference evidence="8 9" key="1">
    <citation type="journal article" date="2023" name="Elife">
        <title>Identification of key yeast species and microbe-microbe interactions impacting larval growth of Drosophila in the wild.</title>
        <authorList>
            <person name="Mure A."/>
            <person name="Sugiura Y."/>
            <person name="Maeda R."/>
            <person name="Honda K."/>
            <person name="Sakurai N."/>
            <person name="Takahashi Y."/>
            <person name="Watada M."/>
            <person name="Katoh T."/>
            <person name="Gotoh A."/>
            <person name="Gotoh Y."/>
            <person name="Taniguchi I."/>
            <person name="Nakamura K."/>
            <person name="Hayashi T."/>
            <person name="Katayama T."/>
            <person name="Uemura T."/>
            <person name="Hattori Y."/>
        </authorList>
    </citation>
    <scope>NUCLEOTIDE SEQUENCE [LARGE SCALE GENOMIC DNA]</scope>
    <source>
        <strain evidence="8 9">SB-73</strain>
    </source>
</reference>
<dbReference type="InterPro" id="IPR014718">
    <property type="entry name" value="GH-type_carb-bd"/>
</dbReference>
<dbReference type="GO" id="GO:0047938">
    <property type="term" value="F:glucose-6-phosphate 1-epimerase activity"/>
    <property type="evidence" value="ECO:0007669"/>
    <property type="project" value="UniProtKB-UniRule"/>
</dbReference>
<dbReference type="GO" id="GO:0005975">
    <property type="term" value="P:carbohydrate metabolic process"/>
    <property type="evidence" value="ECO:0007669"/>
    <property type="project" value="InterPro"/>
</dbReference>
<proteinExistence type="inferred from homology"/>
<sequence>MPVKVDDTIVTVTSPESPNTSIEILKFGATVLSWKVNGEEKLWLSEHSKLDGSKAVRGGIPLVFPRFGPSKGNHPATDKLPQHGFARNNEWEFLGQVDESTVQFGLSPEEISKEAQEQWGYDFKLIATFKLVSVDKLQLSIEVENLDTKPFDFNFLFHTYFRIPDIKHVQVTNLDNIKYKNQVTNMIETKVSGPILFNGEYDSIFENVPKRIVIDYKSSPYFTIETNQELHDAVVWNPWIEKANSLGDFYPKTGYQHMVCVENGSVTKFNNLNPGAKWEGVTTFTAN</sequence>
<accession>A0AAV5RGN4</accession>
<feature type="binding site" evidence="7">
    <location>
        <position position="57"/>
    </location>
    <ligand>
        <name>substrate</name>
    </ligand>
</feature>
<feature type="active site" evidence="6">
    <location>
        <position position="262"/>
    </location>
</feature>
<dbReference type="GO" id="GO:0030246">
    <property type="term" value="F:carbohydrate binding"/>
    <property type="evidence" value="ECO:0007669"/>
    <property type="project" value="UniProtKB-UniRule"/>
</dbReference>
<dbReference type="CDD" id="cd09020">
    <property type="entry name" value="D-hex-6-P-epi_like"/>
    <property type="match status" value="1"/>
</dbReference>
<comment type="catalytic activity">
    <reaction evidence="1">
        <text>alpha-D-glucose 6-phosphate = beta-D-glucose 6-phosphate</text>
        <dbReference type="Rhea" id="RHEA:16249"/>
        <dbReference type="ChEBI" id="CHEBI:58225"/>
        <dbReference type="ChEBI" id="CHEBI:58247"/>
        <dbReference type="EC" id="5.1.3.15"/>
    </reaction>
</comment>
<evidence type="ECO:0000313" key="9">
    <source>
        <dbReference type="Proteomes" id="UP001362899"/>
    </source>
</evidence>
<dbReference type="InterPro" id="IPR008183">
    <property type="entry name" value="Aldose_1/G6P_1-epimerase"/>
</dbReference>
<keyword evidence="4 5" id="KW-0413">Isomerase</keyword>
<evidence type="ECO:0000256" key="2">
    <source>
        <dbReference type="ARBA" id="ARBA00005866"/>
    </source>
</evidence>
<dbReference type="GO" id="GO:0005737">
    <property type="term" value="C:cytoplasm"/>
    <property type="evidence" value="ECO:0007669"/>
    <property type="project" value="TreeGrafter"/>
</dbReference>
<dbReference type="Proteomes" id="UP001362899">
    <property type="component" value="Unassembled WGS sequence"/>
</dbReference>
<protein>
    <recommendedName>
        <fullName evidence="3 5">Glucose-6-phosphate 1-epimerase</fullName>
        <ecNumber evidence="3 5">5.1.3.15</ecNumber>
    </recommendedName>
</protein>
<evidence type="ECO:0000256" key="1">
    <source>
        <dbReference type="ARBA" id="ARBA00001096"/>
    </source>
</evidence>
<dbReference type="Pfam" id="PF01263">
    <property type="entry name" value="Aldose_epim"/>
    <property type="match status" value="1"/>
</dbReference>
<gene>
    <name evidence="8" type="ORF">DASB73_006570</name>
</gene>
<dbReference type="PANTHER" id="PTHR11122:SF13">
    <property type="entry name" value="GLUCOSE-6-PHOSPHATE 1-EPIMERASE"/>
    <property type="match status" value="1"/>
</dbReference>
<dbReference type="InterPro" id="IPR025532">
    <property type="entry name" value="G6P_1-epimerase"/>
</dbReference>
<dbReference type="EMBL" id="BTGC01000003">
    <property type="protein sequence ID" value="GMM49699.1"/>
    <property type="molecule type" value="Genomic_DNA"/>
</dbReference>
<dbReference type="SUPFAM" id="SSF74650">
    <property type="entry name" value="Galactose mutarotase-like"/>
    <property type="match status" value="1"/>
</dbReference>
<feature type="active site" evidence="6">
    <location>
        <position position="158"/>
    </location>
</feature>
<comment type="similarity">
    <text evidence="2 5">Belongs to the glucose-6-phosphate 1-epimerase family.</text>
</comment>
<dbReference type="Gene3D" id="2.70.98.10">
    <property type="match status" value="1"/>
</dbReference>
<evidence type="ECO:0000256" key="6">
    <source>
        <dbReference type="PIRSR" id="PIRSR016020-1"/>
    </source>
</evidence>
<evidence type="ECO:0000256" key="5">
    <source>
        <dbReference type="PIRNR" id="PIRNR016020"/>
    </source>
</evidence>
<dbReference type="PANTHER" id="PTHR11122">
    <property type="entry name" value="APOSPORY-ASSOCIATED PROTEIN C-RELATED"/>
    <property type="match status" value="1"/>
</dbReference>
<feature type="binding site" evidence="7">
    <location>
        <position position="87"/>
    </location>
    <ligand>
        <name>substrate</name>
    </ligand>
</feature>
<dbReference type="EC" id="5.1.3.15" evidence="3 5"/>
<dbReference type="PIRSF" id="PIRSF016020">
    <property type="entry name" value="PHexose_mutarotase"/>
    <property type="match status" value="1"/>
</dbReference>
<organism evidence="8 9">
    <name type="scientific">Starmerella bacillaris</name>
    <name type="common">Yeast</name>
    <name type="synonym">Candida zemplinina</name>
    <dbReference type="NCBI Taxonomy" id="1247836"/>
    <lineage>
        <taxon>Eukaryota</taxon>
        <taxon>Fungi</taxon>
        <taxon>Dikarya</taxon>
        <taxon>Ascomycota</taxon>
        <taxon>Saccharomycotina</taxon>
        <taxon>Dipodascomycetes</taxon>
        <taxon>Dipodascales</taxon>
        <taxon>Trichomonascaceae</taxon>
        <taxon>Starmerella</taxon>
    </lineage>
</organism>
<feature type="binding site" evidence="7">
    <location>
        <position position="82"/>
    </location>
    <ligand>
        <name>substrate</name>
    </ligand>
</feature>
<dbReference type="AlphaFoldDB" id="A0AAV5RGN4"/>
<evidence type="ECO:0000313" key="8">
    <source>
        <dbReference type="EMBL" id="GMM49699.1"/>
    </source>
</evidence>
<evidence type="ECO:0000256" key="3">
    <source>
        <dbReference type="ARBA" id="ARBA00012083"/>
    </source>
</evidence>